<dbReference type="Pfam" id="PF00248">
    <property type="entry name" value="Aldo_ket_red"/>
    <property type="match status" value="1"/>
</dbReference>
<feature type="binding site" evidence="4">
    <location>
        <position position="134"/>
    </location>
    <ligand>
        <name>substrate</name>
    </ligand>
</feature>
<feature type="active site" description="Proton donor" evidence="3">
    <location>
        <position position="77"/>
    </location>
</feature>
<protein>
    <submittedName>
        <fullName evidence="8">Aldo_ket_red domain-containing protein</fullName>
    </submittedName>
</protein>
<keyword evidence="7" id="KW-1185">Reference proteome</keyword>
<dbReference type="PANTHER" id="PTHR43827">
    <property type="entry name" value="2,5-DIKETO-D-GLUCONIC ACID REDUCTASE"/>
    <property type="match status" value="1"/>
</dbReference>
<dbReference type="PROSITE" id="PS00062">
    <property type="entry name" value="ALDOKETO_REDUCTASE_2"/>
    <property type="match status" value="1"/>
</dbReference>
<proteinExistence type="inferred from homology"/>
<dbReference type="PANTHER" id="PTHR43827:SF10">
    <property type="entry name" value="ZGC:110366"/>
    <property type="match status" value="1"/>
</dbReference>
<dbReference type="SUPFAM" id="SSF51430">
    <property type="entry name" value="NAD(P)-linked oxidoreductase"/>
    <property type="match status" value="1"/>
</dbReference>
<keyword evidence="2" id="KW-0560">Oxidoreductase</keyword>
<evidence type="ECO:0000259" key="6">
    <source>
        <dbReference type="Pfam" id="PF00248"/>
    </source>
</evidence>
<dbReference type="WBParaSite" id="L893_g17533.t1">
    <property type="protein sequence ID" value="L893_g17533.t1"/>
    <property type="gene ID" value="L893_g17533"/>
</dbReference>
<dbReference type="PRINTS" id="PR00069">
    <property type="entry name" value="ALDKETRDTASE"/>
</dbReference>
<evidence type="ECO:0000256" key="2">
    <source>
        <dbReference type="ARBA" id="ARBA00023002"/>
    </source>
</evidence>
<dbReference type="Gene3D" id="3.20.20.100">
    <property type="entry name" value="NADP-dependent oxidoreductase domain"/>
    <property type="match status" value="1"/>
</dbReference>
<dbReference type="GO" id="GO:0016491">
    <property type="term" value="F:oxidoreductase activity"/>
    <property type="evidence" value="ECO:0007669"/>
    <property type="project" value="UniProtKB-KW"/>
</dbReference>
<dbReference type="InterPro" id="IPR018170">
    <property type="entry name" value="Aldo/ket_reductase_CS"/>
</dbReference>
<reference evidence="8" key="1">
    <citation type="submission" date="2016-11" db="UniProtKB">
        <authorList>
            <consortium name="WormBaseParasite"/>
        </authorList>
    </citation>
    <scope>IDENTIFICATION</scope>
</reference>
<evidence type="ECO:0000256" key="3">
    <source>
        <dbReference type="PIRSR" id="PIRSR000097-1"/>
    </source>
</evidence>
<dbReference type="InterPro" id="IPR023210">
    <property type="entry name" value="NADP_OxRdtase_dom"/>
</dbReference>
<dbReference type="PIRSF" id="PIRSF000097">
    <property type="entry name" value="AKR"/>
    <property type="match status" value="1"/>
</dbReference>
<dbReference type="FunFam" id="3.20.20.100:FF:000015">
    <property type="entry name" value="Oxidoreductase, aldo/keto reductase family"/>
    <property type="match status" value="1"/>
</dbReference>
<dbReference type="CDD" id="cd19135">
    <property type="entry name" value="AKR_CeZK1290-like"/>
    <property type="match status" value="1"/>
</dbReference>
<accession>A0A1I7YM90</accession>
<evidence type="ECO:0000256" key="4">
    <source>
        <dbReference type="PIRSR" id="PIRSR000097-2"/>
    </source>
</evidence>
<name>A0A1I7YM90_9BILA</name>
<evidence type="ECO:0000313" key="8">
    <source>
        <dbReference type="WBParaSite" id="L893_g17533.t1"/>
    </source>
</evidence>
<sequence>MVRLANDFLIGEKSEFFGPAVQPDISYDTTPSIEMSNGVQMPLLGLGTTHSGGYYHDSVVYAIRDCKYRMIDTAKRYGVERELGIAIKMSGVPREQLFLNSKLWPVDFGSSVYDACLKSCQRLGTDYLDLYMTHFPEVPSWFVDPKETKEETWRQMERLYDDGIIRSIGVSNYTKKDLEELLDFCSVKPHVNQFEFHPCYNPAELVEFCYDEDIVFMGYCPLAKGRILDEEVVKAVAQKHNKTPAQVCIRYSIQNEVPAIPKSRQKSRIWENCQVFDFHLDNDDMHALKKLNSLQRKIISTDGLEEKLFLPDGYKLKGQVFGVPQVS</sequence>
<dbReference type="InterPro" id="IPR020471">
    <property type="entry name" value="AKR"/>
</dbReference>
<comment type="similarity">
    <text evidence="1">Belongs to the aldo/keto reductase family.</text>
</comment>
<feature type="site" description="Lowers pKa of active site Tyr" evidence="5">
    <location>
        <position position="102"/>
    </location>
</feature>
<dbReference type="Proteomes" id="UP000095287">
    <property type="component" value="Unplaced"/>
</dbReference>
<organism evidence="7 8">
    <name type="scientific">Steinernema glaseri</name>
    <dbReference type="NCBI Taxonomy" id="37863"/>
    <lineage>
        <taxon>Eukaryota</taxon>
        <taxon>Metazoa</taxon>
        <taxon>Ecdysozoa</taxon>
        <taxon>Nematoda</taxon>
        <taxon>Chromadorea</taxon>
        <taxon>Rhabditida</taxon>
        <taxon>Tylenchina</taxon>
        <taxon>Panagrolaimomorpha</taxon>
        <taxon>Strongyloidoidea</taxon>
        <taxon>Steinernematidae</taxon>
        <taxon>Steinernema</taxon>
    </lineage>
</organism>
<evidence type="ECO:0000256" key="1">
    <source>
        <dbReference type="ARBA" id="ARBA00007905"/>
    </source>
</evidence>
<feature type="domain" description="NADP-dependent oxidoreductase" evidence="6">
    <location>
        <begin position="57"/>
        <end position="292"/>
    </location>
</feature>
<dbReference type="InterPro" id="IPR036812">
    <property type="entry name" value="NAD(P)_OxRdtase_dom_sf"/>
</dbReference>
<dbReference type="PROSITE" id="PS00063">
    <property type="entry name" value="ALDOKETO_REDUCTASE_3"/>
    <property type="match status" value="1"/>
</dbReference>
<evidence type="ECO:0000313" key="7">
    <source>
        <dbReference type="Proteomes" id="UP000095287"/>
    </source>
</evidence>
<dbReference type="AlphaFoldDB" id="A0A1I7YM90"/>
<evidence type="ECO:0000256" key="5">
    <source>
        <dbReference type="PIRSR" id="PIRSR000097-3"/>
    </source>
</evidence>